<keyword evidence="2" id="KW-1185">Reference proteome</keyword>
<gene>
    <name evidence="1" type="ORF">NRIC_25640</name>
</gene>
<proteinExistence type="predicted"/>
<organism evidence="1 2">
    <name type="scientific">Enterococcus florum</name>
    <dbReference type="NCBI Taxonomy" id="2480627"/>
    <lineage>
        <taxon>Bacteria</taxon>
        <taxon>Bacillati</taxon>
        <taxon>Bacillota</taxon>
        <taxon>Bacilli</taxon>
        <taxon>Lactobacillales</taxon>
        <taxon>Enterococcaceae</taxon>
        <taxon>Enterococcus</taxon>
    </lineage>
</organism>
<protein>
    <submittedName>
        <fullName evidence="1">Uncharacterized protein</fullName>
    </submittedName>
</protein>
<accession>A0A4P5PNB5</accession>
<reference evidence="2" key="1">
    <citation type="submission" date="2019-02" db="EMBL/GenBank/DDBJ databases">
        <title>Draft genome sequence of Enterococcus sp. Gos25-1.</title>
        <authorList>
            <person name="Tanaka N."/>
            <person name="Shiwa Y."/>
            <person name="Fujita N."/>
        </authorList>
    </citation>
    <scope>NUCLEOTIDE SEQUENCE [LARGE SCALE GENOMIC DNA]</scope>
    <source>
        <strain evidence="2">Gos25-1</strain>
    </source>
</reference>
<dbReference type="Pfam" id="PF06923">
    <property type="entry name" value="GutM"/>
    <property type="match status" value="1"/>
</dbReference>
<dbReference type="InterPro" id="IPR009693">
    <property type="entry name" value="Glucitol_operon_activator"/>
</dbReference>
<dbReference type="RefSeq" id="WP_146623089.1">
    <property type="nucleotide sequence ID" value="NZ_BJCC01000022.1"/>
</dbReference>
<comment type="caution">
    <text evidence="1">The sequence shown here is derived from an EMBL/GenBank/DDBJ whole genome shotgun (WGS) entry which is preliminary data.</text>
</comment>
<dbReference type="AlphaFoldDB" id="A0A4P5PNB5"/>
<evidence type="ECO:0000313" key="2">
    <source>
        <dbReference type="Proteomes" id="UP000290567"/>
    </source>
</evidence>
<evidence type="ECO:0000313" key="1">
    <source>
        <dbReference type="EMBL" id="GCF94673.1"/>
    </source>
</evidence>
<dbReference type="Proteomes" id="UP000290567">
    <property type="component" value="Unassembled WGS sequence"/>
</dbReference>
<name>A0A4P5PNB5_9ENTE</name>
<sequence>MQILVIILFLLMIAQSFSSIIQVKYYQKFFASLTNRYKENSAYEFYTDVSKGKLFRTIVAVIIDSNGEIISCHICRGFTVFARFKEDTSYRGISLKGFSERKDKKDRLTQVEDTLANVYSRKLETITDNR</sequence>
<dbReference type="EMBL" id="BJCC01000022">
    <property type="protein sequence ID" value="GCF94673.1"/>
    <property type="molecule type" value="Genomic_DNA"/>
</dbReference>
<dbReference type="OrthoDB" id="2854696at2"/>